<dbReference type="PANTHER" id="PTHR43452">
    <property type="entry name" value="PYRUVATE DECARBOXYLASE"/>
    <property type="match status" value="1"/>
</dbReference>
<comment type="similarity">
    <text evidence="3 10">Belongs to the TPP enzyme family.</text>
</comment>
<dbReference type="GO" id="GO:0005829">
    <property type="term" value="C:cytosol"/>
    <property type="evidence" value="ECO:0007669"/>
    <property type="project" value="TreeGrafter"/>
</dbReference>
<comment type="cofactor">
    <cofactor evidence="9">
        <name>Mg(2+)</name>
        <dbReference type="ChEBI" id="CHEBI:18420"/>
    </cofactor>
    <text evidence="9">Binds 1 Mg(2+) per subunit.</text>
</comment>
<dbReference type="InterPro" id="IPR029035">
    <property type="entry name" value="DHS-like_NAD/FAD-binding_dom"/>
</dbReference>
<dbReference type="GO" id="GO:0047434">
    <property type="term" value="F:indolepyruvate decarboxylase activity"/>
    <property type="evidence" value="ECO:0007669"/>
    <property type="project" value="UniProtKB-EC"/>
</dbReference>
<dbReference type="GO" id="GO:0000287">
    <property type="term" value="F:magnesium ion binding"/>
    <property type="evidence" value="ECO:0007669"/>
    <property type="project" value="InterPro"/>
</dbReference>
<feature type="binding site" evidence="9">
    <location>
        <position position="454"/>
    </location>
    <ligand>
        <name>Mg(2+)</name>
        <dbReference type="ChEBI" id="CHEBI:18420"/>
    </ligand>
</feature>
<dbReference type="EC" id="4.1.1.74" evidence="14"/>
<name>A0A418XAJ3_9BURK</name>
<dbReference type="PANTHER" id="PTHR43452:SF30">
    <property type="entry name" value="PYRUVATE DECARBOXYLASE ISOZYME 1-RELATED"/>
    <property type="match status" value="1"/>
</dbReference>
<dbReference type="SUPFAM" id="SSF52467">
    <property type="entry name" value="DHS-like NAD/FAD-binding domain"/>
    <property type="match status" value="1"/>
</dbReference>
<accession>A0A418XAJ3</accession>
<evidence type="ECO:0000256" key="9">
    <source>
        <dbReference type="PIRSR" id="PIRSR036565-2"/>
    </source>
</evidence>
<evidence type="ECO:0000256" key="2">
    <source>
        <dbReference type="ARBA" id="ARBA00001964"/>
    </source>
</evidence>
<keyword evidence="6 9" id="KW-0460">Magnesium</keyword>
<comment type="cofactor">
    <cofactor evidence="2">
        <name>thiamine diphosphate</name>
        <dbReference type="ChEBI" id="CHEBI:58937"/>
    </cofactor>
</comment>
<feature type="domain" description="Thiamine pyrophosphate enzyme TPP-binding" evidence="12">
    <location>
        <begin position="392"/>
        <end position="516"/>
    </location>
</feature>
<evidence type="ECO:0000256" key="10">
    <source>
        <dbReference type="RuleBase" id="RU362132"/>
    </source>
</evidence>
<reference evidence="14 15" key="1">
    <citation type="submission" date="2018-09" db="EMBL/GenBank/DDBJ databases">
        <authorList>
            <person name="Zhu H."/>
        </authorList>
    </citation>
    <scope>NUCLEOTIDE SEQUENCE [LARGE SCALE GENOMIC DNA]</scope>
    <source>
        <strain evidence="14 15">K1S02-61</strain>
    </source>
</reference>
<keyword evidence="4 9" id="KW-0479">Metal-binding</keyword>
<comment type="cofactor">
    <cofactor evidence="1">
        <name>a metal cation</name>
        <dbReference type="ChEBI" id="CHEBI:25213"/>
    </cofactor>
</comment>
<dbReference type="Pfam" id="PF00205">
    <property type="entry name" value="TPP_enzyme_M"/>
    <property type="match status" value="1"/>
</dbReference>
<evidence type="ECO:0000259" key="13">
    <source>
        <dbReference type="Pfam" id="PF02776"/>
    </source>
</evidence>
<evidence type="ECO:0000256" key="8">
    <source>
        <dbReference type="ARBA" id="ARBA00023239"/>
    </source>
</evidence>
<feature type="domain" description="Thiamine pyrophosphate enzyme central" evidence="11">
    <location>
        <begin position="193"/>
        <end position="299"/>
    </location>
</feature>
<proteinExistence type="inferred from homology"/>
<dbReference type="InterPro" id="IPR012110">
    <property type="entry name" value="PDC/IPDC-like"/>
</dbReference>
<keyword evidence="8 14" id="KW-0456">Lyase</keyword>
<dbReference type="Proteomes" id="UP000284006">
    <property type="component" value="Unassembled WGS sequence"/>
</dbReference>
<evidence type="ECO:0000259" key="12">
    <source>
        <dbReference type="Pfam" id="PF02775"/>
    </source>
</evidence>
<comment type="caution">
    <text evidence="14">The sequence shown here is derived from an EMBL/GenBank/DDBJ whole genome shotgun (WGS) entry which is preliminary data.</text>
</comment>
<dbReference type="PIRSF" id="PIRSF036565">
    <property type="entry name" value="Pyruvt_ip_decrb"/>
    <property type="match status" value="1"/>
</dbReference>
<evidence type="ECO:0000256" key="4">
    <source>
        <dbReference type="ARBA" id="ARBA00022723"/>
    </source>
</evidence>
<feature type="binding site" evidence="9">
    <location>
        <position position="427"/>
    </location>
    <ligand>
        <name>Mg(2+)</name>
        <dbReference type="ChEBI" id="CHEBI:18420"/>
    </ligand>
</feature>
<evidence type="ECO:0000313" key="14">
    <source>
        <dbReference type="EMBL" id="RJG09373.1"/>
    </source>
</evidence>
<dbReference type="GO" id="GO:0009851">
    <property type="term" value="P:auxin biosynthetic process"/>
    <property type="evidence" value="ECO:0007669"/>
    <property type="project" value="InterPro"/>
</dbReference>
<dbReference type="GO" id="GO:0000949">
    <property type="term" value="P:aromatic amino acid family catabolic process to alcohol via Ehrlich pathway"/>
    <property type="evidence" value="ECO:0007669"/>
    <property type="project" value="TreeGrafter"/>
</dbReference>
<dbReference type="OrthoDB" id="9785953at2"/>
<dbReference type="InterPro" id="IPR017765">
    <property type="entry name" value="IPDC"/>
</dbReference>
<dbReference type="InterPro" id="IPR047213">
    <property type="entry name" value="TPP_PYR_PDC_IPDC-like"/>
</dbReference>
<dbReference type="InterPro" id="IPR012001">
    <property type="entry name" value="Thiamin_PyroP_enz_TPP-bd_dom"/>
</dbReference>
<evidence type="ECO:0000256" key="5">
    <source>
        <dbReference type="ARBA" id="ARBA00022793"/>
    </source>
</evidence>
<evidence type="ECO:0000256" key="1">
    <source>
        <dbReference type="ARBA" id="ARBA00001920"/>
    </source>
</evidence>
<sequence length="557" mass="59054">MNLSQALLHALHDHGAREIFGIPGDFILAFFRQVETTGILPMYTLSHEPAVGFAADAAARYHARLGVAAVTYGAGALNMVNAVASSYAEKVPLVVIAGAPGAAERTSGYLLHHQAKTLDSQLAIFREITCDQVVLDDPARAPQDLARVLANCLSRSRPVYVELPRDLVHAPCAQVPRLSAPRPEARTVAACAAAVLARLSQARSPLLLVGVEIRRFGIEHKVARLARLLNIPVATTFMGRGLLADTDAPLLGTYLGLAGPAPLTAAVEQSDALLMLGVIVSDTNFGVSAKKIDLHGSIQACDGAVTMDYRVYPDVTLEALVDALLEQGHALGNAAQDLRPAVYPLGLERDAASIAPRDIARALNDVLASHPGLPLAADIGDCLFTALDIAHTDLVAPGYYATMGYGVPAGLGLQAAGAGRPVILVGDGAFQMTGWELGNCQRYGWDPIVIVFNNCSWEMLRAFEPDAGFTDLSDWHFADMAPSLGGRGCRVSTRAELGVALDAALGRRGRFELIEVMIPRGTVSDTLERFVQGVRRLQQPVVAAVPLVGCLDLEPAL</sequence>
<dbReference type="Gene3D" id="3.40.50.970">
    <property type="match status" value="2"/>
</dbReference>
<evidence type="ECO:0000313" key="15">
    <source>
        <dbReference type="Proteomes" id="UP000284006"/>
    </source>
</evidence>
<feature type="domain" description="Thiamine pyrophosphate enzyme N-terminal TPP-binding" evidence="13">
    <location>
        <begin position="1"/>
        <end position="116"/>
    </location>
</feature>
<gene>
    <name evidence="14" type="primary">ipdC</name>
    <name evidence="14" type="ORF">D3872_23020</name>
</gene>
<dbReference type="InterPro" id="IPR029061">
    <property type="entry name" value="THDP-binding"/>
</dbReference>
<dbReference type="GO" id="GO:0004737">
    <property type="term" value="F:pyruvate decarboxylase activity"/>
    <property type="evidence" value="ECO:0007669"/>
    <property type="project" value="TreeGrafter"/>
</dbReference>
<keyword evidence="14" id="KW-0670">Pyruvate</keyword>
<dbReference type="AlphaFoldDB" id="A0A418XAJ3"/>
<dbReference type="GO" id="GO:0050177">
    <property type="term" value="F:phenylpyruvate decarboxylase activity"/>
    <property type="evidence" value="ECO:0007669"/>
    <property type="project" value="UniProtKB-EC"/>
</dbReference>
<dbReference type="GO" id="GO:0030976">
    <property type="term" value="F:thiamine pyrophosphate binding"/>
    <property type="evidence" value="ECO:0007669"/>
    <property type="project" value="InterPro"/>
</dbReference>
<dbReference type="EMBL" id="QYUP01000176">
    <property type="protein sequence ID" value="RJG09373.1"/>
    <property type="molecule type" value="Genomic_DNA"/>
</dbReference>
<dbReference type="InterPro" id="IPR011766">
    <property type="entry name" value="TPP_enzyme_TPP-bd"/>
</dbReference>
<dbReference type="InterPro" id="IPR012000">
    <property type="entry name" value="Thiamin_PyroP_enz_cen_dom"/>
</dbReference>
<evidence type="ECO:0000256" key="3">
    <source>
        <dbReference type="ARBA" id="ARBA00007812"/>
    </source>
</evidence>
<dbReference type="CDD" id="cd07038">
    <property type="entry name" value="TPP_PYR_PDC_IPDC_like"/>
    <property type="match status" value="1"/>
</dbReference>
<evidence type="ECO:0000259" key="11">
    <source>
        <dbReference type="Pfam" id="PF00205"/>
    </source>
</evidence>
<dbReference type="SUPFAM" id="SSF52518">
    <property type="entry name" value="Thiamin diphosphate-binding fold (THDP-binding)"/>
    <property type="match status" value="2"/>
</dbReference>
<organism evidence="14 15">
    <name type="scientific">Massilia cavernae</name>
    <dbReference type="NCBI Taxonomy" id="2320864"/>
    <lineage>
        <taxon>Bacteria</taxon>
        <taxon>Pseudomonadati</taxon>
        <taxon>Pseudomonadota</taxon>
        <taxon>Betaproteobacteria</taxon>
        <taxon>Burkholderiales</taxon>
        <taxon>Oxalobacteraceae</taxon>
        <taxon>Telluria group</taxon>
        <taxon>Massilia</taxon>
    </lineage>
</organism>
<dbReference type="NCBIfam" id="TIGR03394">
    <property type="entry name" value="indol_phenyl_DC"/>
    <property type="match status" value="1"/>
</dbReference>
<dbReference type="Gene3D" id="3.40.50.1220">
    <property type="entry name" value="TPP-binding domain"/>
    <property type="match status" value="1"/>
</dbReference>
<keyword evidence="7 10" id="KW-0786">Thiamine pyrophosphate</keyword>
<dbReference type="EC" id="4.1.1.43" evidence="14"/>
<dbReference type="RefSeq" id="WP_119812956.1">
    <property type="nucleotide sequence ID" value="NZ_QYUP01000176.1"/>
</dbReference>
<dbReference type="Pfam" id="PF02775">
    <property type="entry name" value="TPP_enzyme_C"/>
    <property type="match status" value="1"/>
</dbReference>
<evidence type="ECO:0000256" key="7">
    <source>
        <dbReference type="ARBA" id="ARBA00023052"/>
    </source>
</evidence>
<protein>
    <submittedName>
        <fullName evidence="14">Indolepyruvate/phenylpyruvate decarboxylase</fullName>
        <ecNumber evidence="14">4.1.1.43</ecNumber>
        <ecNumber evidence="14">4.1.1.74</ecNumber>
    </submittedName>
</protein>
<dbReference type="Pfam" id="PF02776">
    <property type="entry name" value="TPP_enzyme_N"/>
    <property type="match status" value="1"/>
</dbReference>
<evidence type="ECO:0000256" key="6">
    <source>
        <dbReference type="ARBA" id="ARBA00022842"/>
    </source>
</evidence>
<keyword evidence="5" id="KW-0210">Decarboxylase</keyword>
<keyword evidence="15" id="KW-1185">Reference proteome</keyword>